<dbReference type="InterPro" id="IPR050407">
    <property type="entry name" value="Geranylgeranyl_reductase"/>
</dbReference>
<dbReference type="InterPro" id="IPR002938">
    <property type="entry name" value="FAD-bd"/>
</dbReference>
<protein>
    <submittedName>
        <fullName evidence="2">Dehydrogenase (Flavoprotein)</fullName>
    </submittedName>
</protein>
<dbReference type="PANTHER" id="PTHR42685:SF22">
    <property type="entry name" value="CONDITIONED MEDIUM FACTOR RECEPTOR 1"/>
    <property type="match status" value="1"/>
</dbReference>
<dbReference type="GO" id="GO:0071949">
    <property type="term" value="F:FAD binding"/>
    <property type="evidence" value="ECO:0007669"/>
    <property type="project" value="InterPro"/>
</dbReference>
<reference evidence="3" key="1">
    <citation type="submission" date="2016-10" db="EMBL/GenBank/DDBJ databases">
        <authorList>
            <person name="Varghese N."/>
            <person name="Submissions S."/>
        </authorList>
    </citation>
    <scope>NUCLEOTIDE SEQUENCE [LARGE SCALE GENOMIC DNA]</scope>
    <source>
        <strain evidence="3">DSM 11005</strain>
    </source>
</reference>
<name>A0A1G6MNP0_9FIRM</name>
<dbReference type="AlphaFoldDB" id="A0A1G6MNP0"/>
<evidence type="ECO:0000313" key="2">
    <source>
        <dbReference type="EMBL" id="SDC57173.1"/>
    </source>
</evidence>
<dbReference type="EMBL" id="FMYW01000010">
    <property type="protein sequence ID" value="SDC57173.1"/>
    <property type="molecule type" value="Genomic_DNA"/>
</dbReference>
<evidence type="ECO:0000259" key="1">
    <source>
        <dbReference type="Pfam" id="PF01494"/>
    </source>
</evidence>
<feature type="domain" description="FAD-binding" evidence="1">
    <location>
        <begin position="11"/>
        <end position="191"/>
    </location>
</feature>
<dbReference type="Pfam" id="PF01494">
    <property type="entry name" value="FAD_binding_3"/>
    <property type="match status" value="1"/>
</dbReference>
<dbReference type="PANTHER" id="PTHR42685">
    <property type="entry name" value="GERANYLGERANYL DIPHOSPHATE REDUCTASE"/>
    <property type="match status" value="1"/>
</dbReference>
<gene>
    <name evidence="2" type="ORF">SAMN04487864_11059</name>
</gene>
<organism evidence="2 3">
    <name type="scientific">Succiniclasticum ruminis</name>
    <dbReference type="NCBI Taxonomy" id="40841"/>
    <lineage>
        <taxon>Bacteria</taxon>
        <taxon>Bacillati</taxon>
        <taxon>Bacillota</taxon>
        <taxon>Negativicutes</taxon>
        <taxon>Acidaminococcales</taxon>
        <taxon>Acidaminococcaceae</taxon>
        <taxon>Succiniclasticum</taxon>
    </lineage>
</organism>
<evidence type="ECO:0000313" key="3">
    <source>
        <dbReference type="Proteomes" id="UP000198943"/>
    </source>
</evidence>
<dbReference type="Proteomes" id="UP000198943">
    <property type="component" value="Unassembled WGS sequence"/>
</dbReference>
<dbReference type="PRINTS" id="PR00420">
    <property type="entry name" value="RNGMNOXGNASE"/>
</dbReference>
<dbReference type="Gene3D" id="3.50.50.60">
    <property type="entry name" value="FAD/NAD(P)-binding domain"/>
    <property type="match status" value="1"/>
</dbReference>
<proteinExistence type="predicted"/>
<dbReference type="InterPro" id="IPR036188">
    <property type="entry name" value="FAD/NAD-bd_sf"/>
</dbReference>
<sequence length="348" mass="38220">MWGLVMKRIRVDFLIVGAGLAGSVAGFLLKKAGADVLALELLDAKTKEKLCGGIMNKRALTQVAEVFGEGCMDTLRPMHIEKVWDRYAGLEILIESDVYYALPRKRLDDYCLERYLQAGGMLQDRTTVREIDDSAGVAICADLRTGETFEVEFGRIIGADGAMSAVRRLLTGRNQRVGITLEGVVPLMSRDGVFEYLSREVGYSWYIPRGEDAVVGCGSYPGNAEICREGMNSLCRGLQIEEPRCVRGAAIPTGDDTLLEYGRRTCFVGDAAGLIAASSGAGIELAVTSARLLSESLLNGNSYTEAMKPKTDYIARLAQDAKKSYFVYRFFIMRKGRPAKPFVSEKTR</sequence>
<accession>A0A1G6MNP0</accession>
<dbReference type="SUPFAM" id="SSF51905">
    <property type="entry name" value="FAD/NAD(P)-binding domain"/>
    <property type="match status" value="1"/>
</dbReference>
<keyword evidence="3" id="KW-1185">Reference proteome</keyword>